<keyword evidence="2" id="KW-1185">Reference proteome</keyword>
<gene>
    <name evidence="1" type="ORF">COCON_G00089720</name>
</gene>
<dbReference type="Proteomes" id="UP001152803">
    <property type="component" value="Unassembled WGS sequence"/>
</dbReference>
<protein>
    <submittedName>
        <fullName evidence="1">Uncharacterized protein</fullName>
    </submittedName>
</protein>
<comment type="caution">
    <text evidence="1">The sequence shown here is derived from an EMBL/GenBank/DDBJ whole genome shotgun (WGS) entry which is preliminary data.</text>
</comment>
<name>A0A9Q1DKS5_CONCO</name>
<accession>A0A9Q1DKS5</accession>
<sequence>MRTENRRRRSCSLKDRAEIRLAGQRGGAAGKEGLSPKQREMDILSLGSDSTPFWSGGEVTARIRKNLEYKLKCPQSTRFPRV</sequence>
<reference evidence="1" key="1">
    <citation type="journal article" date="2023" name="Science">
        <title>Genome structures resolve the early diversification of teleost fishes.</title>
        <authorList>
            <person name="Parey E."/>
            <person name="Louis A."/>
            <person name="Montfort J."/>
            <person name="Bouchez O."/>
            <person name="Roques C."/>
            <person name="Iampietro C."/>
            <person name="Lluch J."/>
            <person name="Castinel A."/>
            <person name="Donnadieu C."/>
            <person name="Desvignes T."/>
            <person name="Floi Bucao C."/>
            <person name="Jouanno E."/>
            <person name="Wen M."/>
            <person name="Mejri S."/>
            <person name="Dirks R."/>
            <person name="Jansen H."/>
            <person name="Henkel C."/>
            <person name="Chen W.J."/>
            <person name="Zahm M."/>
            <person name="Cabau C."/>
            <person name="Klopp C."/>
            <person name="Thompson A.W."/>
            <person name="Robinson-Rechavi M."/>
            <person name="Braasch I."/>
            <person name="Lecointre G."/>
            <person name="Bobe J."/>
            <person name="Postlethwait J.H."/>
            <person name="Berthelot C."/>
            <person name="Roest Crollius H."/>
            <person name="Guiguen Y."/>
        </authorList>
    </citation>
    <scope>NUCLEOTIDE SEQUENCE</scope>
    <source>
        <strain evidence="1">Concon-B</strain>
    </source>
</reference>
<dbReference type="AlphaFoldDB" id="A0A9Q1DKS5"/>
<evidence type="ECO:0000313" key="1">
    <source>
        <dbReference type="EMBL" id="KAJ8274347.1"/>
    </source>
</evidence>
<dbReference type="EMBL" id="JAFJMO010000006">
    <property type="protein sequence ID" value="KAJ8274347.1"/>
    <property type="molecule type" value="Genomic_DNA"/>
</dbReference>
<organism evidence="1 2">
    <name type="scientific">Conger conger</name>
    <name type="common">Conger eel</name>
    <name type="synonym">Muraena conger</name>
    <dbReference type="NCBI Taxonomy" id="82655"/>
    <lineage>
        <taxon>Eukaryota</taxon>
        <taxon>Metazoa</taxon>
        <taxon>Chordata</taxon>
        <taxon>Craniata</taxon>
        <taxon>Vertebrata</taxon>
        <taxon>Euteleostomi</taxon>
        <taxon>Actinopterygii</taxon>
        <taxon>Neopterygii</taxon>
        <taxon>Teleostei</taxon>
        <taxon>Anguilliformes</taxon>
        <taxon>Congridae</taxon>
        <taxon>Conger</taxon>
    </lineage>
</organism>
<evidence type="ECO:0000313" key="2">
    <source>
        <dbReference type="Proteomes" id="UP001152803"/>
    </source>
</evidence>
<proteinExistence type="predicted"/>